<sequence>MVVLFVCIPVNGEEKAEKFASICLGLTSFLKKV</sequence>
<evidence type="ECO:0000313" key="1">
    <source>
        <dbReference type="EMBL" id="EOO61599.1"/>
    </source>
</evidence>
<proteinExistence type="predicted"/>
<dbReference type="Proteomes" id="UP000014023">
    <property type="component" value="Unassembled WGS sequence"/>
</dbReference>
<evidence type="ECO:0000313" key="2">
    <source>
        <dbReference type="Proteomes" id="UP000014023"/>
    </source>
</evidence>
<dbReference type="AlphaFoldDB" id="A0A9W5PYF2"/>
<organism evidence="1 2">
    <name type="scientific">Bacillus cereus VD196</name>
    <dbReference type="NCBI Taxonomy" id="1053243"/>
    <lineage>
        <taxon>Bacteria</taxon>
        <taxon>Bacillati</taxon>
        <taxon>Bacillota</taxon>
        <taxon>Bacilli</taxon>
        <taxon>Bacillales</taxon>
        <taxon>Bacillaceae</taxon>
        <taxon>Bacillus</taxon>
        <taxon>Bacillus cereus group</taxon>
    </lineage>
</organism>
<reference evidence="1 2" key="1">
    <citation type="submission" date="2012-12" db="EMBL/GenBank/DDBJ databases">
        <title>The Genome Sequence of Bacillus cereus VD196.</title>
        <authorList>
            <consortium name="The Broad Institute Genome Sequencing Platform"/>
            <consortium name="The Broad Institute Genome Sequencing Center for Infectious Disease"/>
            <person name="Feldgarden M."/>
            <person name="Van der Auwera G.A."/>
            <person name="Mahillon J."/>
            <person name="Duprez V."/>
            <person name="Timmery S."/>
            <person name="Mattelet C."/>
            <person name="Dierick K."/>
            <person name="Sun M."/>
            <person name="Yu Z."/>
            <person name="Zhu L."/>
            <person name="Hu X."/>
            <person name="Shank E.B."/>
            <person name="Swiecicka I."/>
            <person name="Hansen B.M."/>
            <person name="Andrup L."/>
            <person name="Walker B."/>
            <person name="Young S.K."/>
            <person name="Zeng Q."/>
            <person name="Gargeya S."/>
            <person name="Fitzgerald M."/>
            <person name="Haas B."/>
            <person name="Abouelleil A."/>
            <person name="Alvarado L."/>
            <person name="Arachchi H.M."/>
            <person name="Berlin A.M."/>
            <person name="Chapman S.B."/>
            <person name="Dewar J."/>
            <person name="Goldberg J."/>
            <person name="Griggs A."/>
            <person name="Gujja S."/>
            <person name="Hansen M."/>
            <person name="Howarth C."/>
            <person name="Imamovic A."/>
            <person name="Larimer J."/>
            <person name="McCowan C."/>
            <person name="Murphy C."/>
            <person name="Neiman D."/>
            <person name="Pearson M."/>
            <person name="Priest M."/>
            <person name="Roberts A."/>
            <person name="Saif S."/>
            <person name="Shea T."/>
            <person name="Sisk P."/>
            <person name="Sykes S."/>
            <person name="Wortman J."/>
            <person name="Nusbaum C."/>
            <person name="Birren B."/>
        </authorList>
    </citation>
    <scope>NUCLEOTIDE SEQUENCE [LARGE SCALE GENOMIC DNA]</scope>
    <source>
        <strain evidence="1 2">VD196</strain>
    </source>
</reference>
<name>A0A9W5PYF2_BACCE</name>
<protein>
    <submittedName>
        <fullName evidence="1">Uncharacterized protein</fullName>
    </submittedName>
</protein>
<dbReference type="EMBL" id="AHFL01000062">
    <property type="protein sequence ID" value="EOO61599.1"/>
    <property type="molecule type" value="Genomic_DNA"/>
</dbReference>
<accession>A0A9W5PYF2</accession>
<gene>
    <name evidence="1" type="ORF">IKE_05873</name>
</gene>
<comment type="caution">
    <text evidence="1">The sequence shown here is derived from an EMBL/GenBank/DDBJ whole genome shotgun (WGS) entry which is preliminary data.</text>
</comment>